<keyword evidence="1" id="KW-0472">Membrane</keyword>
<evidence type="ECO:0000256" key="1">
    <source>
        <dbReference type="SAM" id="Phobius"/>
    </source>
</evidence>
<feature type="transmembrane region" description="Helical" evidence="1">
    <location>
        <begin position="410"/>
        <end position="430"/>
    </location>
</feature>
<dbReference type="Proteomes" id="UP000799444">
    <property type="component" value="Unassembled WGS sequence"/>
</dbReference>
<reference evidence="2" key="1">
    <citation type="journal article" date="2020" name="Stud. Mycol.">
        <title>101 Dothideomycetes genomes: a test case for predicting lifestyles and emergence of pathogens.</title>
        <authorList>
            <person name="Haridas S."/>
            <person name="Albert R."/>
            <person name="Binder M."/>
            <person name="Bloem J."/>
            <person name="Labutti K."/>
            <person name="Salamov A."/>
            <person name="Andreopoulos B."/>
            <person name="Baker S."/>
            <person name="Barry K."/>
            <person name="Bills G."/>
            <person name="Bluhm B."/>
            <person name="Cannon C."/>
            <person name="Castanera R."/>
            <person name="Culley D."/>
            <person name="Daum C."/>
            <person name="Ezra D."/>
            <person name="Gonzalez J."/>
            <person name="Henrissat B."/>
            <person name="Kuo A."/>
            <person name="Liang C."/>
            <person name="Lipzen A."/>
            <person name="Lutzoni F."/>
            <person name="Magnuson J."/>
            <person name="Mondo S."/>
            <person name="Nolan M."/>
            <person name="Ohm R."/>
            <person name="Pangilinan J."/>
            <person name="Park H.-J."/>
            <person name="Ramirez L."/>
            <person name="Alfaro M."/>
            <person name="Sun H."/>
            <person name="Tritt A."/>
            <person name="Yoshinaga Y."/>
            <person name="Zwiers L.-H."/>
            <person name="Turgeon B."/>
            <person name="Goodwin S."/>
            <person name="Spatafora J."/>
            <person name="Crous P."/>
            <person name="Grigoriev I."/>
        </authorList>
    </citation>
    <scope>NUCLEOTIDE SEQUENCE</scope>
    <source>
        <strain evidence="2">CBS 125425</strain>
    </source>
</reference>
<dbReference type="PANTHER" id="PTHR35043">
    <property type="entry name" value="TRANSCRIPTION FACTOR DOMAIN-CONTAINING PROTEIN"/>
    <property type="match status" value="1"/>
</dbReference>
<feature type="transmembrane region" description="Helical" evidence="1">
    <location>
        <begin position="94"/>
        <end position="111"/>
    </location>
</feature>
<name>A0A9P4V7A4_9PLEO</name>
<dbReference type="OrthoDB" id="3061561at2759"/>
<evidence type="ECO:0000313" key="2">
    <source>
        <dbReference type="EMBL" id="KAF2738240.1"/>
    </source>
</evidence>
<gene>
    <name evidence="2" type="ORF">EJ04DRAFT_60287</name>
</gene>
<keyword evidence="1" id="KW-0812">Transmembrane</keyword>
<feature type="transmembrane region" description="Helical" evidence="1">
    <location>
        <begin position="20"/>
        <end position="36"/>
    </location>
</feature>
<feature type="transmembrane region" description="Helical" evidence="1">
    <location>
        <begin position="289"/>
        <end position="310"/>
    </location>
</feature>
<organism evidence="2 3">
    <name type="scientific">Polyplosphaeria fusca</name>
    <dbReference type="NCBI Taxonomy" id="682080"/>
    <lineage>
        <taxon>Eukaryota</taxon>
        <taxon>Fungi</taxon>
        <taxon>Dikarya</taxon>
        <taxon>Ascomycota</taxon>
        <taxon>Pezizomycotina</taxon>
        <taxon>Dothideomycetes</taxon>
        <taxon>Pleosporomycetidae</taxon>
        <taxon>Pleosporales</taxon>
        <taxon>Tetraplosphaeriaceae</taxon>
        <taxon>Polyplosphaeria</taxon>
    </lineage>
</organism>
<keyword evidence="1" id="KW-1133">Transmembrane helix</keyword>
<feature type="transmembrane region" description="Helical" evidence="1">
    <location>
        <begin position="224"/>
        <end position="242"/>
    </location>
</feature>
<keyword evidence="3" id="KW-1185">Reference proteome</keyword>
<feature type="transmembrane region" description="Helical" evidence="1">
    <location>
        <begin position="56"/>
        <end position="74"/>
    </location>
</feature>
<dbReference type="EMBL" id="ML996110">
    <property type="protein sequence ID" value="KAF2738240.1"/>
    <property type="molecule type" value="Genomic_DNA"/>
</dbReference>
<proteinExistence type="predicted"/>
<accession>A0A9P4V7A4</accession>
<dbReference type="PANTHER" id="PTHR35043:SF7">
    <property type="entry name" value="TRANSCRIPTION FACTOR DOMAIN-CONTAINING PROTEIN"/>
    <property type="match status" value="1"/>
</dbReference>
<feature type="transmembrane region" description="Helical" evidence="1">
    <location>
        <begin position="322"/>
        <end position="343"/>
    </location>
</feature>
<protein>
    <submittedName>
        <fullName evidence="2">Uncharacterized protein</fullName>
    </submittedName>
</protein>
<comment type="caution">
    <text evidence="2">The sequence shown here is derived from an EMBL/GenBank/DDBJ whole genome shotgun (WGS) entry which is preliminary data.</text>
</comment>
<dbReference type="AlphaFoldDB" id="A0A9P4V7A4"/>
<sequence length="457" mass="51196">MGDKLVGWTSSPNDRGTIDIIWSCIFVVFLSTWTTLHNNVPPVKKGSWWRLWNKALLMGVGLLAPEYMATIAFTELRIALTVQGHMKDIGYDEWSLSQSFFVAMGGYMVYFNGDHKPISAENFIKWHRSGLIRVLRSTETIAGEPTSNTVENADVEMTVVPKLVKAPKLASYGSEIELPWVSTEDIASRGKADFFLKGIACAQIGWILVQYIARRAQSLATSSLEALTVAYIVCALFSYSAWWRKPYDLESPTAVAISPEHEVASLLKDSPLSIPLNDDPDLPILHNVLWTYLVPCTAAALTFSSLHFLAWDNYFDTVTEEWLWRASSIMFVWFHIIFLGFAAHMEKNMNISPTAAKIAKMGFCSAWKAGWYVVHGVKLMTCGNRSAMLNWIDAALQSKCDPVYTPKGPYIVFFISHTSLFCVGRILVLIDAFASLRRAPVGLYDSVDWAAFIPHVH</sequence>
<evidence type="ECO:0000313" key="3">
    <source>
        <dbReference type="Proteomes" id="UP000799444"/>
    </source>
</evidence>